<name>A0AAW7Z7N4_9ALTE</name>
<accession>A0AAW7Z7N4</accession>
<gene>
    <name evidence="1" type="ORF">Q4527_19355</name>
</gene>
<organism evidence="1 2">
    <name type="scientific">Alteromonas stellipolaris</name>
    <dbReference type="NCBI Taxonomy" id="233316"/>
    <lineage>
        <taxon>Bacteria</taxon>
        <taxon>Pseudomonadati</taxon>
        <taxon>Pseudomonadota</taxon>
        <taxon>Gammaproteobacteria</taxon>
        <taxon>Alteromonadales</taxon>
        <taxon>Alteromonadaceae</taxon>
        <taxon>Alteromonas/Salinimonas group</taxon>
        <taxon>Alteromonas</taxon>
    </lineage>
</organism>
<reference evidence="1" key="1">
    <citation type="submission" date="2023-07" db="EMBL/GenBank/DDBJ databases">
        <title>Genome content predicts the carbon catabolic preferences of heterotrophic bacteria.</title>
        <authorList>
            <person name="Gralka M."/>
        </authorList>
    </citation>
    <scope>NUCLEOTIDE SEQUENCE</scope>
    <source>
        <strain evidence="1">F2M12</strain>
    </source>
</reference>
<dbReference type="EMBL" id="JAUOQI010000022">
    <property type="protein sequence ID" value="MDO6579564.1"/>
    <property type="molecule type" value="Genomic_DNA"/>
</dbReference>
<dbReference type="Proteomes" id="UP001170717">
    <property type="component" value="Unassembled WGS sequence"/>
</dbReference>
<evidence type="ECO:0000313" key="2">
    <source>
        <dbReference type="Proteomes" id="UP001170717"/>
    </source>
</evidence>
<dbReference type="AlphaFoldDB" id="A0AAW7Z7N4"/>
<evidence type="ECO:0000313" key="1">
    <source>
        <dbReference type="EMBL" id="MDO6579564.1"/>
    </source>
</evidence>
<proteinExistence type="predicted"/>
<dbReference type="SUPFAM" id="SSF48613">
    <property type="entry name" value="Heme oxygenase-like"/>
    <property type="match status" value="1"/>
</dbReference>
<evidence type="ECO:0008006" key="3">
    <source>
        <dbReference type="Google" id="ProtNLM"/>
    </source>
</evidence>
<sequence>MQNLFSDLKTKTHNKHEALEHSAPFALFHNMMGDNGNENHEVHRKNYYNVLCVMREFHQRCKSVINYATEKYPSLQALANQFEDQAVITALDNDLAELNSVNAKGMAELQNVDLPSFETALSAAISAMYVWLGSSMGANIISRRLNKTDYGFPTNYYQSMAKQAKAWPEFKQEVARLLPVLIEASYVENELESLVEKELENHNGETLSVAIINDANLWFEHLILLGKSTSLPPQTLS</sequence>
<dbReference type="RefSeq" id="WP_303539050.1">
    <property type="nucleotide sequence ID" value="NZ_JAUOQI010000022.1"/>
</dbReference>
<comment type="caution">
    <text evidence="1">The sequence shown here is derived from an EMBL/GenBank/DDBJ whole genome shotgun (WGS) entry which is preliminary data.</text>
</comment>
<protein>
    <recommendedName>
        <fullName evidence="3">Heme oxygenase</fullName>
    </recommendedName>
</protein>
<dbReference type="InterPro" id="IPR016084">
    <property type="entry name" value="Haem_Oase-like_multi-hlx"/>
</dbReference>
<dbReference type="Gene3D" id="1.20.910.10">
    <property type="entry name" value="Heme oxygenase-like"/>
    <property type="match status" value="1"/>
</dbReference>